<protein>
    <submittedName>
        <fullName evidence="1">Uncharacterized protein</fullName>
    </submittedName>
</protein>
<dbReference type="EMBL" id="BT063708">
    <property type="protein sequence ID" value="ACN28405.1"/>
    <property type="molecule type" value="mRNA"/>
</dbReference>
<reference evidence="1" key="1">
    <citation type="journal article" date="2009" name="PLoS Genet.">
        <title>Sequencing, mapping, and analysis of 27,455 maize full-length cDNAs.</title>
        <authorList>
            <person name="Soderlund C."/>
            <person name="Descour A."/>
            <person name="Kudrna D."/>
            <person name="Bomhoff M."/>
            <person name="Boyd L."/>
            <person name="Currie J."/>
            <person name="Angelova A."/>
            <person name="Collura K."/>
            <person name="Wissotski M."/>
            <person name="Ashley E."/>
            <person name="Morrow D."/>
            <person name="Fernandes J."/>
            <person name="Walbot V."/>
            <person name="Yu Y."/>
        </authorList>
    </citation>
    <scope>NUCLEOTIDE SEQUENCE</scope>
    <source>
        <strain evidence="1">B73</strain>
    </source>
</reference>
<name>C0P4S4_MAIZE</name>
<dbReference type="AlphaFoldDB" id="C0P4S4"/>
<accession>C0P4S4</accession>
<proteinExistence type="evidence at transcript level"/>
<sequence length="98" mass="11795">MTASTLQMNMNPRSDHGSIMAGAVDRILFRRRYYIYTTRRRPLDSRAPSPDRLSCSCSRSSRSWCRSCRCCSRSRRPRWPPRSRRRWPWWSARRGPWS</sequence>
<reference evidence="1" key="2">
    <citation type="submission" date="2012-06" db="EMBL/GenBank/DDBJ databases">
        <authorList>
            <person name="Yu Y."/>
            <person name="Currie J."/>
            <person name="Lomeli R."/>
            <person name="Angelova A."/>
            <person name="Collura K."/>
            <person name="Wissotski M."/>
            <person name="Campos D."/>
            <person name="Kudrna D."/>
            <person name="Golser W."/>
            <person name="Ashely E."/>
            <person name="Descour A."/>
            <person name="Fernandes J."/>
            <person name="Soderlund C."/>
            <person name="Walbot V."/>
        </authorList>
    </citation>
    <scope>NUCLEOTIDE SEQUENCE</scope>
    <source>
        <strain evidence="1">B73</strain>
    </source>
</reference>
<organism evidence="1">
    <name type="scientific">Zea mays</name>
    <name type="common">Maize</name>
    <dbReference type="NCBI Taxonomy" id="4577"/>
    <lineage>
        <taxon>Eukaryota</taxon>
        <taxon>Viridiplantae</taxon>
        <taxon>Streptophyta</taxon>
        <taxon>Embryophyta</taxon>
        <taxon>Tracheophyta</taxon>
        <taxon>Spermatophyta</taxon>
        <taxon>Magnoliopsida</taxon>
        <taxon>Liliopsida</taxon>
        <taxon>Poales</taxon>
        <taxon>Poaceae</taxon>
        <taxon>PACMAD clade</taxon>
        <taxon>Panicoideae</taxon>
        <taxon>Andropogonodae</taxon>
        <taxon>Andropogoneae</taxon>
        <taxon>Tripsacinae</taxon>
        <taxon>Zea</taxon>
    </lineage>
</organism>
<dbReference type="EMBL" id="BT063293">
    <property type="protein sequence ID" value="ACN27990.1"/>
    <property type="molecule type" value="mRNA"/>
</dbReference>
<evidence type="ECO:0000313" key="1">
    <source>
        <dbReference type="EMBL" id="ACN27990.1"/>
    </source>
</evidence>